<protein>
    <submittedName>
        <fullName evidence="2">SDR family oxidoreductase</fullName>
    </submittedName>
</protein>
<evidence type="ECO:0000256" key="1">
    <source>
        <dbReference type="ARBA" id="ARBA00023002"/>
    </source>
</evidence>
<proteinExistence type="predicted"/>
<dbReference type="InterPro" id="IPR036291">
    <property type="entry name" value="NAD(P)-bd_dom_sf"/>
</dbReference>
<dbReference type="PANTHER" id="PTHR43157:SF31">
    <property type="entry name" value="PHOSPHATIDYLINOSITOL-GLYCAN BIOSYNTHESIS CLASS F PROTEIN"/>
    <property type="match status" value="1"/>
</dbReference>
<reference evidence="3" key="1">
    <citation type="journal article" date="2019" name="Int. J. Syst. Evol. Microbiol.">
        <title>The Global Catalogue of Microorganisms (GCM) 10K type strain sequencing project: providing services to taxonomists for standard genome sequencing and annotation.</title>
        <authorList>
            <consortium name="The Broad Institute Genomics Platform"/>
            <consortium name="The Broad Institute Genome Sequencing Center for Infectious Disease"/>
            <person name="Wu L."/>
            <person name="Ma J."/>
        </authorList>
    </citation>
    <scope>NUCLEOTIDE SEQUENCE [LARGE SCALE GENOMIC DNA]</scope>
    <source>
        <strain evidence="3">JCM 17975</strain>
    </source>
</reference>
<dbReference type="PRINTS" id="PR00081">
    <property type="entry name" value="GDHRDH"/>
</dbReference>
<dbReference type="Pfam" id="PF00106">
    <property type="entry name" value="adh_short"/>
    <property type="match status" value="1"/>
</dbReference>
<evidence type="ECO:0000313" key="3">
    <source>
        <dbReference type="Proteomes" id="UP001500843"/>
    </source>
</evidence>
<name>A0ABP8XL75_9MICO</name>
<organism evidence="2 3">
    <name type="scientific">Promicromonospora umidemergens</name>
    <dbReference type="NCBI Taxonomy" id="629679"/>
    <lineage>
        <taxon>Bacteria</taxon>
        <taxon>Bacillati</taxon>
        <taxon>Actinomycetota</taxon>
        <taxon>Actinomycetes</taxon>
        <taxon>Micrococcales</taxon>
        <taxon>Promicromonosporaceae</taxon>
        <taxon>Promicromonospora</taxon>
    </lineage>
</organism>
<dbReference type="InterPro" id="IPR002347">
    <property type="entry name" value="SDR_fam"/>
</dbReference>
<accession>A0ABP8XL75</accession>
<keyword evidence="1" id="KW-0560">Oxidoreductase</keyword>
<dbReference type="Gene3D" id="3.40.50.720">
    <property type="entry name" value="NAD(P)-binding Rossmann-like Domain"/>
    <property type="match status" value="1"/>
</dbReference>
<dbReference type="Proteomes" id="UP001500843">
    <property type="component" value="Unassembled WGS sequence"/>
</dbReference>
<gene>
    <name evidence="2" type="ORF">GCM10023198_35570</name>
</gene>
<comment type="caution">
    <text evidence="2">The sequence shown here is derived from an EMBL/GenBank/DDBJ whole genome shotgun (WGS) entry which is preliminary data.</text>
</comment>
<dbReference type="SUPFAM" id="SSF51735">
    <property type="entry name" value="NAD(P)-binding Rossmann-fold domains"/>
    <property type="match status" value="1"/>
</dbReference>
<keyword evidence="3" id="KW-1185">Reference proteome</keyword>
<evidence type="ECO:0000313" key="2">
    <source>
        <dbReference type="EMBL" id="GAA4709685.1"/>
    </source>
</evidence>
<sequence length="292" mass="31897">MLCHMDSASSSGSPREPSTIVITGASDGIGAAAARRLSADGHRVAVVGRSPEKTAKVARELGVDHFVADFTRLADARRLAAELDDAYPRIDVLANNAGGILGDRTKTVDGHERTFQVNHLAPFLLTNLLLDKLLTNHAAVIQTSSAGARLFGHLDVDDLDHDDDFTPHRAYGTAKLENILFTTELHRRFHDQGLASVAFHPGVVATSFGTESTSFLRPLYQSRIGKLFLTTPEQGAAQLVRFAQREPGVDWQSGAYYENHRVARRVNPQARDADLARRLWDRSAELVGVTAR</sequence>
<dbReference type="PANTHER" id="PTHR43157">
    <property type="entry name" value="PHOSPHATIDYLINOSITOL-GLYCAN BIOSYNTHESIS CLASS F PROTEIN-RELATED"/>
    <property type="match status" value="1"/>
</dbReference>
<dbReference type="EMBL" id="BAABHM010000016">
    <property type="protein sequence ID" value="GAA4709685.1"/>
    <property type="molecule type" value="Genomic_DNA"/>
</dbReference>